<reference evidence="2" key="1">
    <citation type="submission" date="2020-02" db="EMBL/GenBank/DDBJ databases">
        <authorList>
            <person name="Scholz U."/>
            <person name="Mascher M."/>
            <person name="Fiebig A."/>
        </authorList>
    </citation>
    <scope>NUCLEOTIDE SEQUENCE</scope>
</reference>
<dbReference type="PANTHER" id="PTHR36792:SF5">
    <property type="entry name" value="SEL1 REPEAT PROTEIN"/>
    <property type="match status" value="1"/>
</dbReference>
<dbReference type="PANTHER" id="PTHR36792">
    <property type="entry name" value="EXPRESSED PROTEIN"/>
    <property type="match status" value="1"/>
</dbReference>
<sequence>MGKRIPSAAAAATTANLRDFARLAAGRLGKARPCQASLNSASSPKAIVRCRAGGADPSIAGRVAMEEDPERRGERLPLSEVVADCVKRWFQDTLKEAKAGDIAMQVLVGQMYYNGYGINRNVQKGKAWISRASRHRPSALKVADKCPGYNVSDSDSDELSGVAR</sequence>
<proteinExistence type="predicted"/>
<dbReference type="EMBL" id="LR746266">
    <property type="protein sequence ID" value="CAA7392877.1"/>
    <property type="molecule type" value="Genomic_DNA"/>
</dbReference>
<dbReference type="SUPFAM" id="SSF81901">
    <property type="entry name" value="HCP-like"/>
    <property type="match status" value="1"/>
</dbReference>
<evidence type="ECO:0000313" key="1">
    <source>
        <dbReference type="EMBL" id="CAA2617224.1"/>
    </source>
</evidence>
<protein>
    <submittedName>
        <fullName evidence="2">Uncharacterized protein</fullName>
    </submittedName>
</protein>
<evidence type="ECO:0000313" key="3">
    <source>
        <dbReference type="Proteomes" id="UP000663760"/>
    </source>
</evidence>
<dbReference type="InterPro" id="IPR011990">
    <property type="entry name" value="TPR-like_helical_dom_sf"/>
</dbReference>
<accession>A0A7I8K633</accession>
<name>A0A7I8K633_SPIIN</name>
<dbReference type="Proteomes" id="UP000663760">
    <property type="component" value="Chromosome 3"/>
</dbReference>
<dbReference type="AlphaFoldDB" id="A0A7I8K633"/>
<dbReference type="OrthoDB" id="2384430at2759"/>
<dbReference type="EMBL" id="LR743590">
    <property type="protein sequence ID" value="CAA2617224.1"/>
    <property type="molecule type" value="Genomic_DNA"/>
</dbReference>
<dbReference type="Gene3D" id="1.25.40.10">
    <property type="entry name" value="Tetratricopeptide repeat domain"/>
    <property type="match status" value="1"/>
</dbReference>
<gene>
    <name evidence="1" type="ORF">SI7747_03003393</name>
    <name evidence="2" type="ORF">SI8410_03003719</name>
</gene>
<evidence type="ECO:0000313" key="2">
    <source>
        <dbReference type="EMBL" id="CAA7392877.1"/>
    </source>
</evidence>
<keyword evidence="3" id="KW-1185">Reference proteome</keyword>
<organism evidence="2 3">
    <name type="scientific">Spirodela intermedia</name>
    <name type="common">Intermediate duckweed</name>
    <dbReference type="NCBI Taxonomy" id="51605"/>
    <lineage>
        <taxon>Eukaryota</taxon>
        <taxon>Viridiplantae</taxon>
        <taxon>Streptophyta</taxon>
        <taxon>Embryophyta</taxon>
        <taxon>Tracheophyta</taxon>
        <taxon>Spermatophyta</taxon>
        <taxon>Magnoliopsida</taxon>
        <taxon>Liliopsida</taxon>
        <taxon>Araceae</taxon>
        <taxon>Lemnoideae</taxon>
        <taxon>Spirodela</taxon>
    </lineage>
</organism>